<sequence length="489" mass="54671">MYFLLTGAFLVSCSEDDGIEPNPKPEGPEPTGNLELEIKDFVWKGMNEIYVYKDQVVVLGDDYFNTQTELNEYLEEWDTPEDLFYDGLTIPQDRFSFITDDYIALENSFSGISETTGVDFRLYRFSNSDNLFGVVRYIIPGSPAENEDIERGDLFRRLNGQEITISNYREILASSSITFEIAELVDNTVTPTGESVTIGTQTITENPILVNKVIDVDGSPVGYLLYNSFVADFDEELNAAFAEFKANNVTDLIIDFRYNGGGSVRTATRLASMITGQYTDEIFAKQQWNNKYQNYFLENNPDRLYNRFTNTIDGEMINSLNLDKVYAIVSSSTASASELVLNGLEPYIDVVIIGDMTVGKSQASVTLYDSDDFGRGNANPDHKYAIQPLVYESVNANNVGVPFDGLSPDIEITEDIGNLGVLGEVSDPLLSTAIEAVKGNRSVIGLLQKPNWYEGYSESGALSPTYQRMYTEELPEIPGQKKRLDFEKQ</sequence>
<dbReference type="InterPro" id="IPR029045">
    <property type="entry name" value="ClpP/crotonase-like_dom_sf"/>
</dbReference>
<keyword evidence="3" id="KW-1185">Reference proteome</keyword>
<name>A0A9X2RAI0_9FLAO</name>
<dbReference type="GO" id="GO:0007165">
    <property type="term" value="P:signal transduction"/>
    <property type="evidence" value="ECO:0007669"/>
    <property type="project" value="TreeGrafter"/>
</dbReference>
<dbReference type="Gene3D" id="3.90.226.10">
    <property type="entry name" value="2-enoyl-CoA Hydratase, Chain A, domain 1"/>
    <property type="match status" value="1"/>
</dbReference>
<dbReference type="Pfam" id="PF18294">
    <property type="entry name" value="Pept_S41_N"/>
    <property type="match status" value="1"/>
</dbReference>
<gene>
    <name evidence="2" type="ORF">MKO06_09410</name>
</gene>
<evidence type="ECO:0000313" key="2">
    <source>
        <dbReference type="EMBL" id="MCP9200125.1"/>
    </source>
</evidence>
<proteinExistence type="predicted"/>
<dbReference type="InterPro" id="IPR041613">
    <property type="entry name" value="Pept_S41_N"/>
</dbReference>
<dbReference type="GO" id="GO:0004175">
    <property type="term" value="F:endopeptidase activity"/>
    <property type="evidence" value="ECO:0007669"/>
    <property type="project" value="TreeGrafter"/>
</dbReference>
<dbReference type="SUPFAM" id="SSF52096">
    <property type="entry name" value="ClpP/crotonase"/>
    <property type="match status" value="1"/>
</dbReference>
<dbReference type="SMART" id="SM00245">
    <property type="entry name" value="TSPc"/>
    <property type="match status" value="1"/>
</dbReference>
<dbReference type="Gene3D" id="2.30.42.10">
    <property type="match status" value="1"/>
</dbReference>
<dbReference type="PANTHER" id="PTHR32060">
    <property type="entry name" value="TAIL-SPECIFIC PROTEASE"/>
    <property type="match status" value="1"/>
</dbReference>
<dbReference type="InterPro" id="IPR005151">
    <property type="entry name" value="Tail-specific_protease"/>
</dbReference>
<dbReference type="PANTHER" id="PTHR32060:SF30">
    <property type="entry name" value="CARBOXY-TERMINAL PROCESSING PROTEASE CTPA"/>
    <property type="match status" value="1"/>
</dbReference>
<evidence type="ECO:0000259" key="1">
    <source>
        <dbReference type="SMART" id="SM00245"/>
    </source>
</evidence>
<dbReference type="InterPro" id="IPR036034">
    <property type="entry name" value="PDZ_sf"/>
</dbReference>
<dbReference type="AlphaFoldDB" id="A0A9X2RAI0"/>
<feature type="domain" description="Tail specific protease" evidence="1">
    <location>
        <begin position="174"/>
        <end position="413"/>
    </location>
</feature>
<dbReference type="Pfam" id="PF03572">
    <property type="entry name" value="Peptidase_S41"/>
    <property type="match status" value="1"/>
</dbReference>
<dbReference type="GO" id="GO:0030288">
    <property type="term" value="C:outer membrane-bounded periplasmic space"/>
    <property type="evidence" value="ECO:0007669"/>
    <property type="project" value="TreeGrafter"/>
</dbReference>
<comment type="caution">
    <text evidence="2">The sequence shown here is derived from an EMBL/GenBank/DDBJ whole genome shotgun (WGS) entry which is preliminary data.</text>
</comment>
<evidence type="ECO:0000313" key="3">
    <source>
        <dbReference type="Proteomes" id="UP001155280"/>
    </source>
</evidence>
<organism evidence="2 3">
    <name type="scientific">Christiangramia oceanisediminis</name>
    <dbReference type="NCBI Taxonomy" id="2920386"/>
    <lineage>
        <taxon>Bacteria</taxon>
        <taxon>Pseudomonadati</taxon>
        <taxon>Bacteroidota</taxon>
        <taxon>Flavobacteriia</taxon>
        <taxon>Flavobacteriales</taxon>
        <taxon>Flavobacteriaceae</taxon>
        <taxon>Christiangramia</taxon>
    </lineage>
</organism>
<dbReference type="RefSeq" id="WP_256946170.1">
    <property type="nucleotide sequence ID" value="NZ_JANCNS010000002.1"/>
</dbReference>
<dbReference type="CDD" id="cd07561">
    <property type="entry name" value="Peptidase_S41_CPP_like"/>
    <property type="match status" value="1"/>
</dbReference>
<accession>A0A9X2RAI0</accession>
<dbReference type="Gene3D" id="3.30.750.170">
    <property type="match status" value="1"/>
</dbReference>
<protein>
    <submittedName>
        <fullName evidence="2">S41 family peptidase</fullName>
    </submittedName>
</protein>
<dbReference type="GO" id="GO:0008236">
    <property type="term" value="F:serine-type peptidase activity"/>
    <property type="evidence" value="ECO:0007669"/>
    <property type="project" value="InterPro"/>
</dbReference>
<dbReference type="Proteomes" id="UP001155280">
    <property type="component" value="Unassembled WGS sequence"/>
</dbReference>
<dbReference type="GO" id="GO:0006508">
    <property type="term" value="P:proteolysis"/>
    <property type="evidence" value="ECO:0007669"/>
    <property type="project" value="InterPro"/>
</dbReference>
<reference evidence="2" key="1">
    <citation type="submission" date="2022-07" db="EMBL/GenBank/DDBJ databases">
        <title>Gramela sediminis sp. nov., isolated from deep-sea sediment of the Indian Ocean.</title>
        <authorList>
            <person name="Shi H."/>
        </authorList>
    </citation>
    <scope>NUCLEOTIDE SEQUENCE</scope>
    <source>
        <strain evidence="2">GC03-9</strain>
    </source>
</reference>
<dbReference type="EMBL" id="JANCNS010000002">
    <property type="protein sequence ID" value="MCP9200125.1"/>
    <property type="molecule type" value="Genomic_DNA"/>
</dbReference>